<keyword evidence="3" id="KW-0328">Glycosyltransferase</keyword>
<keyword evidence="2" id="KW-1185">Reference proteome</keyword>
<protein>
    <submittedName>
        <fullName evidence="3">Queuosine-tRNA galactosyltransferase isoform X2</fullName>
    </submittedName>
</protein>
<reference evidence="2" key="1">
    <citation type="submission" date="2025-05" db="UniProtKB">
        <authorList>
            <consortium name="RefSeq"/>
        </authorList>
    </citation>
    <scope>NUCLEOTIDE SEQUENCE [LARGE SCALE GENOMIC DNA]</scope>
</reference>
<feature type="compositionally biased region" description="Basic and acidic residues" evidence="1">
    <location>
        <begin position="161"/>
        <end position="170"/>
    </location>
</feature>
<evidence type="ECO:0000313" key="2">
    <source>
        <dbReference type="Proteomes" id="UP001652641"/>
    </source>
</evidence>
<dbReference type="GO" id="GO:0016757">
    <property type="term" value="F:glycosyltransferase activity"/>
    <property type="evidence" value="ECO:0007669"/>
    <property type="project" value="UniProtKB-KW"/>
</dbReference>
<sequence>MRIISHRNLELRGFSPPNKTELVVPRLILASSGPQRLPGSTDAWDTAEPGDKVKRESGETRDSWDLSPQAPARNVEPGELGGPCTPPARRWGATGRSRPESRRRDLVSAEASSPERPGWALRLPAVPSAASSVGEVSLSAAAGVFTVSAPSGCGPRGLKPYHREREREAETQAEGEAGSMHREPDVGFDPGSPGSRPGPKAGAKPLRHPGIPAFHVGSVSLVSMRSSVFTSHGPTVVMPTWFCSRTWFSHVGPFDEGGQGVPEDLLLFYNHLRKGGGVVRVDRSLVLYRYHPDAATHSVLDLSAASWFGAGLGVVCAVGSGSRPGGGCGRVRVSHGVWARPELHGRGQTDPTWEGPRGRPGAARHPGPRVWPTCLRDASWCETNQLRVRFQGLESSTVCFLTTWD</sequence>
<dbReference type="SUPFAM" id="SSF53448">
    <property type="entry name" value="Nucleotide-diphospho-sugar transferases"/>
    <property type="match status" value="1"/>
</dbReference>
<proteinExistence type="predicted"/>
<feature type="region of interest" description="Disordered" evidence="1">
    <location>
        <begin position="147"/>
        <end position="207"/>
    </location>
</feature>
<dbReference type="RefSeq" id="XP_072601400.1">
    <property type="nucleotide sequence ID" value="XM_072745299.1"/>
</dbReference>
<accession>A0ABM4ZFT5</accession>
<feature type="region of interest" description="Disordered" evidence="1">
    <location>
        <begin position="32"/>
        <end position="117"/>
    </location>
</feature>
<dbReference type="GeneID" id="112920588"/>
<dbReference type="PANTHER" id="PTHR22916:SF3">
    <property type="entry name" value="UDP-GLCNAC:BETAGAL BETA-1,3-N-ACETYLGLUCOSAMINYLTRANSFERASE-LIKE PROTEIN 1"/>
    <property type="match status" value="1"/>
</dbReference>
<name>A0ABM4ZFT5_VULVU</name>
<dbReference type="Proteomes" id="UP001652641">
    <property type="component" value="Chromosome 2"/>
</dbReference>
<feature type="compositionally biased region" description="Basic and acidic residues" evidence="1">
    <location>
        <begin position="97"/>
        <end position="107"/>
    </location>
</feature>
<dbReference type="PANTHER" id="PTHR22916">
    <property type="entry name" value="GLYCOSYLTRANSFERASE"/>
    <property type="match status" value="1"/>
</dbReference>
<dbReference type="InterPro" id="IPR029044">
    <property type="entry name" value="Nucleotide-diphossugar_trans"/>
</dbReference>
<evidence type="ECO:0000256" key="1">
    <source>
        <dbReference type="SAM" id="MobiDB-lite"/>
    </source>
</evidence>
<gene>
    <name evidence="3" type="primary">B3GNTL1</name>
</gene>
<organism evidence="2 3">
    <name type="scientific">Vulpes vulpes</name>
    <name type="common">Red fox</name>
    <dbReference type="NCBI Taxonomy" id="9627"/>
    <lineage>
        <taxon>Eukaryota</taxon>
        <taxon>Metazoa</taxon>
        <taxon>Chordata</taxon>
        <taxon>Craniata</taxon>
        <taxon>Vertebrata</taxon>
        <taxon>Euteleostomi</taxon>
        <taxon>Mammalia</taxon>
        <taxon>Eutheria</taxon>
        <taxon>Laurasiatheria</taxon>
        <taxon>Carnivora</taxon>
        <taxon>Caniformia</taxon>
        <taxon>Canidae</taxon>
        <taxon>Vulpes</taxon>
    </lineage>
</organism>
<reference evidence="3" key="2">
    <citation type="submission" date="2025-08" db="UniProtKB">
        <authorList>
            <consortium name="RefSeq"/>
        </authorList>
    </citation>
    <scope>IDENTIFICATION</scope>
    <source>
        <tissue evidence="3">Cell line</tissue>
    </source>
</reference>
<feature type="region of interest" description="Disordered" evidence="1">
    <location>
        <begin position="342"/>
        <end position="368"/>
    </location>
</feature>
<keyword evidence="3" id="KW-0808">Transferase</keyword>
<feature type="compositionally biased region" description="Basic and acidic residues" evidence="1">
    <location>
        <begin position="49"/>
        <end position="64"/>
    </location>
</feature>
<evidence type="ECO:0000313" key="3">
    <source>
        <dbReference type="RefSeq" id="XP_072601400.1"/>
    </source>
</evidence>